<evidence type="ECO:0000256" key="15">
    <source>
        <dbReference type="HAMAP-Rule" id="MF_00283"/>
    </source>
</evidence>
<dbReference type="PANTHER" id="PTHR10947:SF0">
    <property type="entry name" value="PHENYLALANINE--TRNA LIGASE BETA SUBUNIT"/>
    <property type="match status" value="1"/>
</dbReference>
<feature type="binding site" evidence="15">
    <location>
        <position position="477"/>
    </location>
    <ligand>
        <name>Mg(2+)</name>
        <dbReference type="ChEBI" id="CHEBI:18420"/>
        <note>shared with alpha subunit</note>
    </ligand>
</feature>
<evidence type="ECO:0000256" key="6">
    <source>
        <dbReference type="ARBA" id="ARBA00022598"/>
    </source>
</evidence>
<evidence type="ECO:0000256" key="14">
    <source>
        <dbReference type="ARBA" id="ARBA00049255"/>
    </source>
</evidence>
<feature type="domain" description="FDX-ACB" evidence="18">
    <location>
        <begin position="714"/>
        <end position="807"/>
    </location>
</feature>
<keyword evidence="7 15" id="KW-0479">Metal-binding</keyword>
<dbReference type="Pfam" id="PF17759">
    <property type="entry name" value="tRNA_synthFbeta"/>
    <property type="match status" value="1"/>
</dbReference>
<dbReference type="Pfam" id="PF01588">
    <property type="entry name" value="tRNA_bind"/>
    <property type="match status" value="1"/>
</dbReference>
<feature type="binding site" evidence="15">
    <location>
        <position position="478"/>
    </location>
    <ligand>
        <name>Mg(2+)</name>
        <dbReference type="ChEBI" id="CHEBI:18420"/>
        <note>shared with alpha subunit</note>
    </ligand>
</feature>
<evidence type="ECO:0000256" key="7">
    <source>
        <dbReference type="ARBA" id="ARBA00022723"/>
    </source>
</evidence>
<evidence type="ECO:0000256" key="11">
    <source>
        <dbReference type="ARBA" id="ARBA00022884"/>
    </source>
</evidence>
<comment type="cofactor">
    <cofactor evidence="15">
        <name>Mg(2+)</name>
        <dbReference type="ChEBI" id="CHEBI:18420"/>
    </cofactor>
    <text evidence="15">Binds 2 magnesium ions per tetramer.</text>
</comment>
<dbReference type="InterPro" id="IPR012340">
    <property type="entry name" value="NA-bd_OB-fold"/>
</dbReference>
<evidence type="ECO:0000259" key="18">
    <source>
        <dbReference type="PROSITE" id="PS51447"/>
    </source>
</evidence>
<dbReference type="PANTHER" id="PTHR10947">
    <property type="entry name" value="PHENYLALANYL-TRNA SYNTHETASE BETA CHAIN AND LEUCINE-RICH REPEAT-CONTAINING PROTEIN 47"/>
    <property type="match status" value="1"/>
</dbReference>
<evidence type="ECO:0000313" key="20">
    <source>
        <dbReference type="EMBL" id="GGB80990.1"/>
    </source>
</evidence>
<dbReference type="CDD" id="cd02796">
    <property type="entry name" value="tRNA_bind_bactPheRS"/>
    <property type="match status" value="1"/>
</dbReference>
<dbReference type="HAMAP" id="MF_00283">
    <property type="entry name" value="Phe_tRNA_synth_beta1"/>
    <property type="match status" value="1"/>
</dbReference>
<sequence length="807" mass="90016">MRISYNWLKQFIKLDWTSEQTADLLTDLGLEVEGVDKYESLKGGLEGVVVGYVISCEKHPNADKLNVTKVDIGSDAPVQIVCGAPNVATGQKVPVATIGTTLYDKEGNGFKIKKGKIRGEESHGMICAEDELGIGESHDGIMVLAEDLKPGTPASEIFDIETDEVFEIGLTPNRADAMSHWGVARDLRAGLNLKDINTELITPSVSNFRVDKRTLKMDIEVEDSKLVPRYCGVTISDVDVKPSPKWLQNRLKAIGLTPKNNIVDATNYVLHELGQPLHAFDAGKIRGNKVIVKRAVAGTKFTTLDEVERTLHEEDIVICDENGPMCIAGVLGGIKSGVNENTSAIFLESAYFNPVSIRKTAKRHGINTDASFRFERGIDQTITQYALKRAALLIQELAGGEITSDVVDFYPKKIEDHTVFLNLENLKRIVGQEIPVETIKKILVSLDIKLNTMSEVGLGLVIPSYRVDVEREIDVIEEILRVYGYNNISFTQKINASISETSRTEDYKLQNIIATQLVALGFNEMMANSLTTPDYVKLSENLKEEFNVTMLNPLSSELSVMRQSLLFSALEAISFNINRRRSDLKLFEFGKSYHKLPSGYDENKHLTLSVTGNRIAESWTQGQKASDFFMFKGMVTMVLERLGINKAKTQPLTNDLFAEGMAYTIGQDIIVEMGTVKKAVLKEFDIKQEVFFADFNWGAIIKLISAKIKYTEISKFPEVRRDLALLIDNSKTFDDIYATAKQTEKSLLKDINLFDVYEGKNLPEGKKSYAVSFTLQDNNKTLTDGQIDKVMNKIIQNLEKQVGAQLR</sequence>
<dbReference type="InterPro" id="IPR036690">
    <property type="entry name" value="Fdx_antiC-bd_sf"/>
</dbReference>
<dbReference type="NCBIfam" id="NF045760">
    <property type="entry name" value="YtpR"/>
    <property type="match status" value="1"/>
</dbReference>
<evidence type="ECO:0000256" key="1">
    <source>
        <dbReference type="ARBA" id="ARBA00004496"/>
    </source>
</evidence>
<dbReference type="EC" id="6.1.1.20" evidence="15"/>
<dbReference type="Gene3D" id="2.40.50.140">
    <property type="entry name" value="Nucleic acid-binding proteins"/>
    <property type="match status" value="1"/>
</dbReference>
<evidence type="ECO:0000259" key="17">
    <source>
        <dbReference type="PROSITE" id="PS50886"/>
    </source>
</evidence>
<keyword evidence="11 16" id="KW-0694">RNA-binding</keyword>
<dbReference type="InterPro" id="IPR041616">
    <property type="entry name" value="PheRS_beta_core"/>
</dbReference>
<dbReference type="GO" id="GO:0016874">
    <property type="term" value="F:ligase activity"/>
    <property type="evidence" value="ECO:0007669"/>
    <property type="project" value="UniProtKB-KW"/>
</dbReference>
<dbReference type="InterPro" id="IPR002547">
    <property type="entry name" value="tRNA-bd_dom"/>
</dbReference>
<dbReference type="InterPro" id="IPR033714">
    <property type="entry name" value="tRNA_bind_bactPheRS"/>
</dbReference>
<evidence type="ECO:0000256" key="2">
    <source>
        <dbReference type="ARBA" id="ARBA00008653"/>
    </source>
</evidence>
<dbReference type="InterPro" id="IPR004532">
    <property type="entry name" value="Phe-tRNA-ligase_IIc_bsu_bact"/>
</dbReference>
<dbReference type="Gene3D" id="3.30.930.10">
    <property type="entry name" value="Bira Bifunctional Protein, Domain 2"/>
    <property type="match status" value="1"/>
</dbReference>
<dbReference type="Pfam" id="PF03484">
    <property type="entry name" value="B5"/>
    <property type="match status" value="1"/>
</dbReference>
<dbReference type="SUPFAM" id="SSF50249">
    <property type="entry name" value="Nucleic acid-binding proteins"/>
    <property type="match status" value="1"/>
</dbReference>
<evidence type="ECO:0000256" key="3">
    <source>
        <dbReference type="ARBA" id="ARBA00011209"/>
    </source>
</evidence>
<keyword evidence="6 15" id="KW-0436">Ligase</keyword>
<keyword evidence="8 15" id="KW-0547">Nucleotide-binding</keyword>
<evidence type="ECO:0000256" key="9">
    <source>
        <dbReference type="ARBA" id="ARBA00022840"/>
    </source>
</evidence>
<evidence type="ECO:0000256" key="10">
    <source>
        <dbReference type="ARBA" id="ARBA00022842"/>
    </source>
</evidence>
<dbReference type="InterPro" id="IPR045060">
    <property type="entry name" value="Phe-tRNA-ligase_IIc_bsu"/>
</dbReference>
<organism evidence="20 21">
    <name type="scientific">Flavobacterium suaedae</name>
    <dbReference type="NCBI Taxonomy" id="1767027"/>
    <lineage>
        <taxon>Bacteria</taxon>
        <taxon>Pseudomonadati</taxon>
        <taxon>Bacteroidota</taxon>
        <taxon>Flavobacteriia</taxon>
        <taxon>Flavobacteriales</taxon>
        <taxon>Flavobacteriaceae</taxon>
        <taxon>Flavobacterium</taxon>
    </lineage>
</organism>
<evidence type="ECO:0000256" key="5">
    <source>
        <dbReference type="ARBA" id="ARBA00022555"/>
    </source>
</evidence>
<keyword evidence="9 15" id="KW-0067">ATP-binding</keyword>
<comment type="catalytic activity">
    <reaction evidence="14 15">
        <text>tRNA(Phe) + L-phenylalanine + ATP = L-phenylalanyl-tRNA(Phe) + AMP + diphosphate + H(+)</text>
        <dbReference type="Rhea" id="RHEA:19413"/>
        <dbReference type="Rhea" id="RHEA-COMP:9668"/>
        <dbReference type="Rhea" id="RHEA-COMP:9699"/>
        <dbReference type="ChEBI" id="CHEBI:15378"/>
        <dbReference type="ChEBI" id="CHEBI:30616"/>
        <dbReference type="ChEBI" id="CHEBI:33019"/>
        <dbReference type="ChEBI" id="CHEBI:58095"/>
        <dbReference type="ChEBI" id="CHEBI:78442"/>
        <dbReference type="ChEBI" id="CHEBI:78531"/>
        <dbReference type="ChEBI" id="CHEBI:456215"/>
        <dbReference type="EC" id="6.1.1.20"/>
    </reaction>
</comment>
<feature type="domain" description="TRNA-binding" evidence="17">
    <location>
        <begin position="42"/>
        <end position="155"/>
    </location>
</feature>
<dbReference type="NCBIfam" id="TIGR00472">
    <property type="entry name" value="pheT_bact"/>
    <property type="match status" value="1"/>
</dbReference>
<dbReference type="SMART" id="SM00874">
    <property type="entry name" value="B5"/>
    <property type="match status" value="1"/>
</dbReference>
<dbReference type="SUPFAM" id="SSF55681">
    <property type="entry name" value="Class II aaRS and biotin synthetases"/>
    <property type="match status" value="1"/>
</dbReference>
<comment type="similarity">
    <text evidence="2 15">Belongs to the phenylalanyl-tRNA synthetase beta subunit family. Type 1 subfamily.</text>
</comment>
<dbReference type="Proteomes" id="UP000615760">
    <property type="component" value="Unassembled WGS sequence"/>
</dbReference>
<dbReference type="PROSITE" id="PS51447">
    <property type="entry name" value="FDX_ACB"/>
    <property type="match status" value="1"/>
</dbReference>
<dbReference type="CDD" id="cd00769">
    <property type="entry name" value="PheRS_beta_core"/>
    <property type="match status" value="1"/>
</dbReference>
<reference evidence="21" key="1">
    <citation type="journal article" date="2019" name="Int. J. Syst. Evol. Microbiol.">
        <title>The Global Catalogue of Microorganisms (GCM) 10K type strain sequencing project: providing services to taxonomists for standard genome sequencing and annotation.</title>
        <authorList>
            <consortium name="The Broad Institute Genomics Platform"/>
            <consortium name="The Broad Institute Genome Sequencing Center for Infectious Disease"/>
            <person name="Wu L."/>
            <person name="Ma J."/>
        </authorList>
    </citation>
    <scope>NUCLEOTIDE SEQUENCE [LARGE SCALE GENOMIC DNA]</scope>
    <source>
        <strain evidence="21">CGMCC 1.15461</strain>
    </source>
</reference>
<dbReference type="Pfam" id="PF03483">
    <property type="entry name" value="B3_4"/>
    <property type="match status" value="1"/>
</dbReference>
<keyword evidence="13 15" id="KW-0030">Aminoacyl-tRNA synthetase</keyword>
<feature type="domain" description="B5" evidence="19">
    <location>
        <begin position="414"/>
        <end position="490"/>
    </location>
</feature>
<evidence type="ECO:0000256" key="4">
    <source>
        <dbReference type="ARBA" id="ARBA00022490"/>
    </source>
</evidence>
<dbReference type="InterPro" id="IPR005147">
    <property type="entry name" value="tRNA_synthase_B5-dom"/>
</dbReference>
<dbReference type="InterPro" id="IPR005121">
    <property type="entry name" value="Fdx_antiC-bd"/>
</dbReference>
<evidence type="ECO:0000256" key="8">
    <source>
        <dbReference type="ARBA" id="ARBA00022741"/>
    </source>
</evidence>
<comment type="subunit">
    <text evidence="3 15">Tetramer of two alpha and two beta subunits.</text>
</comment>
<dbReference type="RefSeq" id="WP_188621282.1">
    <property type="nucleotide sequence ID" value="NZ_BMJE01000005.1"/>
</dbReference>
<evidence type="ECO:0000259" key="19">
    <source>
        <dbReference type="PROSITE" id="PS51483"/>
    </source>
</evidence>
<proteinExistence type="inferred from homology"/>
<comment type="caution">
    <text evidence="20">The sequence shown here is derived from an EMBL/GenBank/DDBJ whole genome shotgun (WGS) entry which is preliminary data.</text>
</comment>
<feature type="binding site" evidence="15">
    <location>
        <position position="468"/>
    </location>
    <ligand>
        <name>Mg(2+)</name>
        <dbReference type="ChEBI" id="CHEBI:18420"/>
        <note>shared with alpha subunit</note>
    </ligand>
</feature>
<dbReference type="EMBL" id="BMJE01000005">
    <property type="protein sequence ID" value="GGB80990.1"/>
    <property type="molecule type" value="Genomic_DNA"/>
</dbReference>
<gene>
    <name evidence="15 20" type="primary">pheT</name>
    <name evidence="20" type="ORF">GCM10007424_21370</name>
</gene>
<keyword evidence="5 16" id="KW-0820">tRNA-binding</keyword>
<protein>
    <recommendedName>
        <fullName evidence="15">Phenylalanine--tRNA ligase beta subunit</fullName>
        <ecNumber evidence="15">6.1.1.20</ecNumber>
    </recommendedName>
    <alternativeName>
        <fullName evidence="15">Phenylalanyl-tRNA synthetase beta subunit</fullName>
        <shortName evidence="15">PheRS</shortName>
    </alternativeName>
</protein>
<evidence type="ECO:0000256" key="16">
    <source>
        <dbReference type="PROSITE-ProRule" id="PRU00209"/>
    </source>
</evidence>
<accession>A0ABQ1JY49</accession>
<dbReference type="InterPro" id="IPR005146">
    <property type="entry name" value="B3/B4_tRNA-bd"/>
</dbReference>
<dbReference type="Gene3D" id="3.50.40.10">
    <property type="entry name" value="Phenylalanyl-trna Synthetase, Chain B, domain 3"/>
    <property type="match status" value="1"/>
</dbReference>
<keyword evidence="4 15" id="KW-0963">Cytoplasm</keyword>
<dbReference type="SUPFAM" id="SSF56037">
    <property type="entry name" value="PheT/TilS domain"/>
    <property type="match status" value="1"/>
</dbReference>
<dbReference type="SUPFAM" id="SSF54991">
    <property type="entry name" value="Anticodon-binding domain of PheRS"/>
    <property type="match status" value="1"/>
</dbReference>
<dbReference type="PROSITE" id="PS51483">
    <property type="entry name" value="B5"/>
    <property type="match status" value="1"/>
</dbReference>
<dbReference type="Gene3D" id="3.30.70.380">
    <property type="entry name" value="Ferrodoxin-fold anticodon-binding domain"/>
    <property type="match status" value="1"/>
</dbReference>
<dbReference type="SMART" id="SM00873">
    <property type="entry name" value="B3_4"/>
    <property type="match status" value="1"/>
</dbReference>
<feature type="binding site" evidence="15">
    <location>
        <position position="474"/>
    </location>
    <ligand>
        <name>Mg(2+)</name>
        <dbReference type="ChEBI" id="CHEBI:18420"/>
        <note>shared with alpha subunit</note>
    </ligand>
</feature>
<comment type="subcellular location">
    <subcellularLocation>
        <location evidence="1 15">Cytoplasm</location>
    </subcellularLocation>
</comment>
<dbReference type="SUPFAM" id="SSF46955">
    <property type="entry name" value="Putative DNA-binding domain"/>
    <property type="match status" value="1"/>
</dbReference>
<evidence type="ECO:0000313" key="21">
    <source>
        <dbReference type="Proteomes" id="UP000615760"/>
    </source>
</evidence>
<dbReference type="Gene3D" id="3.30.56.10">
    <property type="match status" value="2"/>
</dbReference>
<keyword evidence="10 15" id="KW-0460">Magnesium</keyword>
<dbReference type="SMART" id="SM00896">
    <property type="entry name" value="FDX-ACB"/>
    <property type="match status" value="1"/>
</dbReference>
<dbReference type="InterPro" id="IPR020825">
    <property type="entry name" value="Phe-tRNA_synthase-like_B3/B4"/>
</dbReference>
<dbReference type="PROSITE" id="PS50886">
    <property type="entry name" value="TRBD"/>
    <property type="match status" value="1"/>
</dbReference>
<evidence type="ECO:0000256" key="13">
    <source>
        <dbReference type="ARBA" id="ARBA00023146"/>
    </source>
</evidence>
<dbReference type="Pfam" id="PF03147">
    <property type="entry name" value="FDX-ACB"/>
    <property type="match status" value="1"/>
</dbReference>
<keyword evidence="21" id="KW-1185">Reference proteome</keyword>
<dbReference type="InterPro" id="IPR009061">
    <property type="entry name" value="DNA-bd_dom_put_sf"/>
</dbReference>
<name>A0ABQ1JY49_9FLAO</name>
<evidence type="ECO:0000256" key="12">
    <source>
        <dbReference type="ARBA" id="ARBA00022917"/>
    </source>
</evidence>
<dbReference type="InterPro" id="IPR045864">
    <property type="entry name" value="aa-tRNA-synth_II/BPL/LPL"/>
</dbReference>
<keyword evidence="12 15" id="KW-0648">Protein biosynthesis</keyword>